<comment type="subcellular location">
    <subcellularLocation>
        <location evidence="1">Cell membrane</location>
        <topology evidence="1">Multi-pass membrane protein</topology>
    </subcellularLocation>
</comment>
<dbReference type="GO" id="GO:0055085">
    <property type="term" value="P:transmembrane transport"/>
    <property type="evidence" value="ECO:0007669"/>
    <property type="project" value="InterPro"/>
</dbReference>
<dbReference type="Gene3D" id="1.20.1530.20">
    <property type="match status" value="1"/>
</dbReference>
<evidence type="ECO:0000256" key="5">
    <source>
        <dbReference type="ARBA" id="ARBA00022692"/>
    </source>
</evidence>
<dbReference type="GO" id="GO:0005886">
    <property type="term" value="C:plasma membrane"/>
    <property type="evidence" value="ECO:0007669"/>
    <property type="project" value="UniProtKB-SubCell"/>
</dbReference>
<name>A0A1U7JFA3_9HYPH</name>
<keyword evidence="3" id="KW-0813">Transport</keyword>
<dbReference type="RefSeq" id="WP_028481029.1">
    <property type="nucleotide sequence ID" value="NZ_LVVZ01000019.1"/>
</dbReference>
<accession>A0A1U7JFA3</accession>
<feature type="transmembrane region" description="Helical" evidence="8">
    <location>
        <begin position="65"/>
        <end position="83"/>
    </location>
</feature>
<feature type="transmembrane region" description="Helical" evidence="8">
    <location>
        <begin position="114"/>
        <end position="142"/>
    </location>
</feature>
<feature type="transmembrane region" description="Helical" evidence="8">
    <location>
        <begin position="32"/>
        <end position="53"/>
    </location>
</feature>
<sequence>MLNVLNLALPFFLLIFIGYVSGKRVKLPQEGLAWINFFVLYIALPALFFQLLSETPLEELATFDFVAGTTAATFIAFVLSFVAGKVLAKTEVNAATVQALVGSYSNIGYMGPGVTLAVLGASATVPTALILCFDTILLFILVPMMMSLGGTARQPAHVVVRQVLFRIATHPFIVAVFAGILAAAVEFQPPVAIDTLLTYLRNAAAPCALFAMGVTIALQPARRRAAELPVLLVIKLVLHPVLVYFILTSIGGFQDKWVYTGVLMASLPPAANVYVLAQQYHAYVERASTAVLIGTMASVLTVPVVIYLITHGYLL</sequence>
<evidence type="ECO:0000256" key="6">
    <source>
        <dbReference type="ARBA" id="ARBA00022989"/>
    </source>
</evidence>
<proteinExistence type="inferred from homology"/>
<evidence type="ECO:0000256" key="2">
    <source>
        <dbReference type="ARBA" id="ARBA00010145"/>
    </source>
</evidence>
<evidence type="ECO:0000256" key="7">
    <source>
        <dbReference type="ARBA" id="ARBA00023136"/>
    </source>
</evidence>
<dbReference type="STRING" id="197461.A3843_12295"/>
<dbReference type="EMBL" id="LVVZ01000019">
    <property type="protein sequence ID" value="OKL43430.1"/>
    <property type="molecule type" value="Genomic_DNA"/>
</dbReference>
<comment type="caution">
    <text evidence="9">The sequence shown here is derived from an EMBL/GenBank/DDBJ whole genome shotgun (WGS) entry which is preliminary data.</text>
</comment>
<evidence type="ECO:0000256" key="4">
    <source>
        <dbReference type="ARBA" id="ARBA00022475"/>
    </source>
</evidence>
<feature type="transmembrane region" description="Helical" evidence="8">
    <location>
        <begin position="289"/>
        <end position="309"/>
    </location>
</feature>
<dbReference type="InterPro" id="IPR038770">
    <property type="entry name" value="Na+/solute_symporter_sf"/>
</dbReference>
<dbReference type="AlphaFoldDB" id="A0A1U7JFA3"/>
<feature type="transmembrane region" description="Helical" evidence="8">
    <location>
        <begin position="163"/>
        <end position="187"/>
    </location>
</feature>
<reference evidence="9 10" key="1">
    <citation type="submission" date="2016-03" db="EMBL/GenBank/DDBJ databases">
        <title>Genome sequence of Nesiotobacter sp. nov., a moderately halophilic alphaproteobacterium isolated from the Yellow Sea, China.</title>
        <authorList>
            <person name="Zhang G."/>
            <person name="Zhang R."/>
        </authorList>
    </citation>
    <scope>NUCLEOTIDE SEQUENCE [LARGE SCALE GENOMIC DNA]</scope>
    <source>
        <strain evidence="9 10">WB1-6</strain>
    </source>
</reference>
<organism evidence="9 10">
    <name type="scientific">Pseudovibrio exalbescens</name>
    <dbReference type="NCBI Taxonomy" id="197461"/>
    <lineage>
        <taxon>Bacteria</taxon>
        <taxon>Pseudomonadati</taxon>
        <taxon>Pseudomonadota</taxon>
        <taxon>Alphaproteobacteria</taxon>
        <taxon>Hyphomicrobiales</taxon>
        <taxon>Stappiaceae</taxon>
        <taxon>Pseudovibrio</taxon>
    </lineage>
</organism>
<feature type="transmembrane region" description="Helical" evidence="8">
    <location>
        <begin position="230"/>
        <end position="251"/>
    </location>
</feature>
<protein>
    <submittedName>
        <fullName evidence="9">Malonate transporter</fullName>
    </submittedName>
</protein>
<evidence type="ECO:0000313" key="9">
    <source>
        <dbReference type="EMBL" id="OKL43430.1"/>
    </source>
</evidence>
<dbReference type="Proteomes" id="UP000185783">
    <property type="component" value="Unassembled WGS sequence"/>
</dbReference>
<keyword evidence="10" id="KW-1185">Reference proteome</keyword>
<dbReference type="Pfam" id="PF03547">
    <property type="entry name" value="Mem_trans"/>
    <property type="match status" value="1"/>
</dbReference>
<evidence type="ECO:0000256" key="8">
    <source>
        <dbReference type="SAM" id="Phobius"/>
    </source>
</evidence>
<dbReference type="PANTHER" id="PTHR36838">
    <property type="entry name" value="AUXIN EFFLUX CARRIER FAMILY PROTEIN"/>
    <property type="match status" value="1"/>
</dbReference>
<comment type="similarity">
    <text evidence="2">Belongs to the auxin efflux carrier (TC 2.A.69) family.</text>
</comment>
<keyword evidence="7 8" id="KW-0472">Membrane</keyword>
<dbReference type="OrthoDB" id="7329340at2"/>
<dbReference type="InterPro" id="IPR004776">
    <property type="entry name" value="Mem_transp_PIN-like"/>
</dbReference>
<dbReference type="PANTHER" id="PTHR36838:SF3">
    <property type="entry name" value="TRANSPORTER AUXIN EFFLUX CARRIER EC FAMILY"/>
    <property type="match status" value="1"/>
</dbReference>
<evidence type="ECO:0000256" key="3">
    <source>
        <dbReference type="ARBA" id="ARBA00022448"/>
    </source>
</evidence>
<keyword evidence="6 8" id="KW-1133">Transmembrane helix</keyword>
<feature type="transmembrane region" description="Helical" evidence="8">
    <location>
        <begin position="257"/>
        <end position="277"/>
    </location>
</feature>
<gene>
    <name evidence="9" type="ORF">A3843_12295</name>
</gene>
<evidence type="ECO:0000313" key="10">
    <source>
        <dbReference type="Proteomes" id="UP000185783"/>
    </source>
</evidence>
<keyword evidence="5 8" id="KW-0812">Transmembrane</keyword>
<evidence type="ECO:0000256" key="1">
    <source>
        <dbReference type="ARBA" id="ARBA00004651"/>
    </source>
</evidence>
<keyword evidence="4" id="KW-1003">Cell membrane</keyword>
<feature type="transmembrane region" description="Helical" evidence="8">
    <location>
        <begin position="199"/>
        <end position="218"/>
    </location>
</feature>